<dbReference type="GO" id="GO:0003723">
    <property type="term" value="F:RNA binding"/>
    <property type="evidence" value="ECO:0007669"/>
    <property type="project" value="InterPro"/>
</dbReference>
<evidence type="ECO:0000313" key="5">
    <source>
        <dbReference type="Proteomes" id="UP000494040"/>
    </source>
</evidence>
<gene>
    <name evidence="4" type="primary">106666143</name>
</gene>
<dbReference type="Proteomes" id="UP000494040">
    <property type="component" value="Unassembled WGS sequence"/>
</dbReference>
<evidence type="ECO:0000259" key="3">
    <source>
        <dbReference type="Pfam" id="PF08675"/>
    </source>
</evidence>
<dbReference type="GO" id="GO:0000289">
    <property type="term" value="P:nuclear-transcribed mRNA poly(A) tail shortening"/>
    <property type="evidence" value="ECO:0007669"/>
    <property type="project" value="TreeGrafter"/>
</dbReference>
<dbReference type="GO" id="GO:0005737">
    <property type="term" value="C:cytoplasm"/>
    <property type="evidence" value="ECO:0007669"/>
    <property type="project" value="InterPro"/>
</dbReference>
<dbReference type="InterPro" id="IPR051181">
    <property type="entry name" value="CAF1_poly(A)_ribonucleases"/>
</dbReference>
<dbReference type="InterPro" id="IPR012677">
    <property type="entry name" value="Nucleotide-bd_a/b_plait_sf"/>
</dbReference>
<feature type="domain" description="Poly(A)-specific ribonuclease RNA-binding" evidence="3">
    <location>
        <begin position="419"/>
        <end position="481"/>
    </location>
</feature>
<dbReference type="EnsemblMetazoa" id="XM_014393092.2">
    <property type="protein sequence ID" value="XP_014248578.1"/>
    <property type="gene ID" value="LOC106666143"/>
</dbReference>
<dbReference type="InterPro" id="IPR014789">
    <property type="entry name" value="PolyA-riboNase_RNA-binding"/>
</dbReference>
<dbReference type="OrthoDB" id="1432093at2759"/>
<dbReference type="InterPro" id="IPR006941">
    <property type="entry name" value="RNase_CAF1"/>
</dbReference>
<dbReference type="SUPFAM" id="SSF54928">
    <property type="entry name" value="RNA-binding domain, RBD"/>
    <property type="match status" value="1"/>
</dbReference>
<comment type="similarity">
    <text evidence="1">Belongs to the CAF1 family.</text>
</comment>
<dbReference type="AlphaFoldDB" id="A0A8I6RV24"/>
<dbReference type="SUPFAM" id="SSF82708">
    <property type="entry name" value="R3H domain"/>
    <property type="match status" value="1"/>
</dbReference>
<dbReference type="SUPFAM" id="SSF53098">
    <property type="entry name" value="Ribonuclease H-like"/>
    <property type="match status" value="1"/>
</dbReference>
<dbReference type="Pfam" id="PF04857">
    <property type="entry name" value="CAF1"/>
    <property type="match status" value="1"/>
</dbReference>
<evidence type="ECO:0000313" key="4">
    <source>
        <dbReference type="EnsemblMetazoa" id="XP_014248578.1"/>
    </source>
</evidence>
<sequence>MDVTKSNFKKLLPEILEAIDSSSFLAVDGEFTGLNNGHNITAFDTPKQYYSKIRSGALDFLFVQFGLSVFKQVKGHERYKNKTYVFYLFPEPLNRDAPDCRFLCQASSLTFLAQNGFNFNKLFREGIPYLKQSDEDSLRETLAEKSRIRANAVQSNNQTIPIPKQFQPAVDAAMEKIKVLLSPNFDKEEVHVEKCSAFVRKLVYQTVREELSGKNICVETKNGTLVARRGVSQEQLHKEKQEKAEKEEETIQDAVGFATIIRRIAASRKLIVGHNVLLDLCHMVHRFIDPLPEDYLEFKEMLHTIFPKILDTKYLVSEALSDLIPSSHLPGVVEAIMKSPFELPKIDAEENYSYEIQNEKFHNAGYDAYVTGLSFITALRYLDTSKFIKSPVDVGAIQKYLNKLFLMKIPDAYIDLERRDPEPLRDHVFHVSFPKVWTSQNIVELFSPFGSIQINWLSDTTAWVALQDRSSASKVKECLEDRPVSKSPGVIVKWYKRYSASTGTVASSPRPNKRKLSGSAPAITQKTLSTPLPPTGGEGDRISKKRKSSSIELNIGTIFEETENGSEALMDLESCASAEGDKVNFTIDQDWD</sequence>
<evidence type="ECO:0000256" key="1">
    <source>
        <dbReference type="ARBA" id="ARBA00008372"/>
    </source>
</evidence>
<feature type="region of interest" description="Disordered" evidence="2">
    <location>
        <begin position="502"/>
        <end position="548"/>
    </location>
</feature>
<dbReference type="Gene3D" id="3.30.70.330">
    <property type="match status" value="1"/>
</dbReference>
<dbReference type="GO" id="GO:0046872">
    <property type="term" value="F:metal ion binding"/>
    <property type="evidence" value="ECO:0007669"/>
    <property type="project" value="InterPro"/>
</dbReference>
<dbReference type="Gene3D" id="3.30.420.10">
    <property type="entry name" value="Ribonuclease H-like superfamily/Ribonuclease H"/>
    <property type="match status" value="2"/>
</dbReference>
<accession>A0A8I6RV24</accession>
<dbReference type="InterPro" id="IPR035979">
    <property type="entry name" value="RBD_domain_sf"/>
</dbReference>
<dbReference type="GO" id="GO:0004535">
    <property type="term" value="F:poly(A)-specific ribonuclease activity"/>
    <property type="evidence" value="ECO:0007669"/>
    <property type="project" value="InterPro"/>
</dbReference>
<organism evidence="4 5">
    <name type="scientific">Cimex lectularius</name>
    <name type="common">Bed bug</name>
    <name type="synonym">Acanthia lectularia</name>
    <dbReference type="NCBI Taxonomy" id="79782"/>
    <lineage>
        <taxon>Eukaryota</taxon>
        <taxon>Metazoa</taxon>
        <taxon>Ecdysozoa</taxon>
        <taxon>Arthropoda</taxon>
        <taxon>Hexapoda</taxon>
        <taxon>Insecta</taxon>
        <taxon>Pterygota</taxon>
        <taxon>Neoptera</taxon>
        <taxon>Paraneoptera</taxon>
        <taxon>Hemiptera</taxon>
        <taxon>Heteroptera</taxon>
        <taxon>Panheteroptera</taxon>
        <taxon>Cimicomorpha</taxon>
        <taxon>Cimicidae</taxon>
        <taxon>Cimex</taxon>
    </lineage>
</organism>
<keyword evidence="5" id="KW-1185">Reference proteome</keyword>
<proteinExistence type="inferred from homology"/>
<dbReference type="InterPro" id="IPR012337">
    <property type="entry name" value="RNaseH-like_sf"/>
</dbReference>
<dbReference type="InterPro" id="IPR036397">
    <property type="entry name" value="RNaseH_sf"/>
</dbReference>
<dbReference type="PANTHER" id="PTHR15092">
    <property type="entry name" value="POLY A -SPECIFIC RIBONUCLEASE/TARGET OF EGR1, MEMBER 1"/>
    <property type="match status" value="1"/>
</dbReference>
<evidence type="ECO:0000256" key="2">
    <source>
        <dbReference type="SAM" id="MobiDB-lite"/>
    </source>
</evidence>
<name>A0A8I6RV24_CIMLE</name>
<dbReference type="PANTHER" id="PTHR15092:SF44">
    <property type="entry name" value="POLY(A)-SPECIFIC RIBONUCLEASE PARN"/>
    <property type="match status" value="1"/>
</dbReference>
<protein>
    <recommendedName>
        <fullName evidence="3">Poly(A)-specific ribonuclease RNA-binding domain-containing protein</fullName>
    </recommendedName>
</protein>
<dbReference type="GO" id="GO:0005634">
    <property type="term" value="C:nucleus"/>
    <property type="evidence" value="ECO:0007669"/>
    <property type="project" value="InterPro"/>
</dbReference>
<dbReference type="KEGG" id="clec:106666143"/>
<dbReference type="Pfam" id="PF08675">
    <property type="entry name" value="RNA_bind"/>
    <property type="match status" value="1"/>
</dbReference>
<dbReference type="OMA" id="LTTCHED"/>
<dbReference type="GO" id="GO:1990432">
    <property type="term" value="P:siRNA 3'-end processing"/>
    <property type="evidence" value="ECO:0007669"/>
    <property type="project" value="TreeGrafter"/>
</dbReference>
<dbReference type="GO" id="GO:1990431">
    <property type="term" value="P:priRNA 3'-end processing"/>
    <property type="evidence" value="ECO:0007669"/>
    <property type="project" value="TreeGrafter"/>
</dbReference>
<dbReference type="InterPro" id="IPR036867">
    <property type="entry name" value="R3H_dom_sf"/>
</dbReference>
<reference evidence="4" key="1">
    <citation type="submission" date="2022-01" db="UniProtKB">
        <authorList>
            <consortium name="EnsemblMetazoa"/>
        </authorList>
    </citation>
    <scope>IDENTIFICATION</scope>
</reference>